<feature type="transmembrane region" description="Helical" evidence="1">
    <location>
        <begin position="199"/>
        <end position="218"/>
    </location>
</feature>
<evidence type="ECO:0000256" key="1">
    <source>
        <dbReference type="SAM" id="Phobius"/>
    </source>
</evidence>
<keyword evidence="1" id="KW-0472">Membrane</keyword>
<sequence length="314" mass="35371">MLVQAVALLSLGVLCSSAPMQATGPTDPGRHSSQEERSRALVGLIIREVLHDMQKLNLNAVSTVVSVNATVERCMHSHLKTFAATLAALDKPGKAIARKLDKVYKNVLPKGTSKTMPPNYTMEEGGDLTTYLDGFIKALKNSKEHSKERLIAHELQKIKDARKSCLKWMLLYISELSISPGRGACIQKGRAPKYTTFKMYLHFFLLLFSSGVSSYFLPLKEMLHLQKKVKSDTIREMLCLLEAENGPPKTMFFIPDHIRDKHCAYDNTKNFIQELQSMHEFKCMRKVEKGMEKLQTKCPILQVVIEETSVEAGR</sequence>
<keyword evidence="4" id="KW-1185">Reference proteome</keyword>
<keyword evidence="2" id="KW-0732">Signal</keyword>
<feature type="chain" id="PRO_5014163982" evidence="2">
    <location>
        <begin position="18"/>
        <end position="314"/>
    </location>
</feature>
<gene>
    <name evidence="3" type="ORF">llap_15703</name>
</gene>
<evidence type="ECO:0000313" key="3">
    <source>
        <dbReference type="EMBL" id="PKU33993.1"/>
    </source>
</evidence>
<keyword evidence="1" id="KW-1133">Transmembrane helix</keyword>
<keyword evidence="1" id="KW-0812">Transmembrane</keyword>
<reference evidence="4" key="2">
    <citation type="submission" date="2017-12" db="EMBL/GenBank/DDBJ databases">
        <title>Genome sequence of the Bar-tailed Godwit (Limosa lapponica baueri).</title>
        <authorList>
            <person name="Lima N.C.B."/>
            <person name="Parody-Merino A.M."/>
            <person name="Battley P.F."/>
            <person name="Fidler A.E."/>
            <person name="Prosdocimi F."/>
        </authorList>
    </citation>
    <scope>NUCLEOTIDE SEQUENCE [LARGE SCALE GENOMIC DNA]</scope>
</reference>
<proteinExistence type="predicted"/>
<dbReference type="EMBL" id="KZ509515">
    <property type="protein sequence ID" value="PKU33993.1"/>
    <property type="molecule type" value="Genomic_DNA"/>
</dbReference>
<organism evidence="3 4">
    <name type="scientific">Limosa lapponica baueri</name>
    <dbReference type="NCBI Taxonomy" id="1758121"/>
    <lineage>
        <taxon>Eukaryota</taxon>
        <taxon>Metazoa</taxon>
        <taxon>Chordata</taxon>
        <taxon>Craniata</taxon>
        <taxon>Vertebrata</taxon>
        <taxon>Euteleostomi</taxon>
        <taxon>Archelosauria</taxon>
        <taxon>Archosauria</taxon>
        <taxon>Dinosauria</taxon>
        <taxon>Saurischia</taxon>
        <taxon>Theropoda</taxon>
        <taxon>Coelurosauria</taxon>
        <taxon>Aves</taxon>
        <taxon>Neognathae</taxon>
        <taxon>Neoaves</taxon>
        <taxon>Charadriiformes</taxon>
        <taxon>Scolopacidae</taxon>
        <taxon>Limosa</taxon>
    </lineage>
</organism>
<dbReference type="AlphaFoldDB" id="A0A2I0TJR1"/>
<feature type="signal peptide" evidence="2">
    <location>
        <begin position="1"/>
        <end position="17"/>
    </location>
</feature>
<reference evidence="4" key="1">
    <citation type="submission" date="2017-11" db="EMBL/GenBank/DDBJ databases">
        <authorList>
            <person name="Lima N.C."/>
            <person name="Parody-Merino A.M."/>
            <person name="Battley P.F."/>
            <person name="Fidler A.E."/>
            <person name="Prosdocimi F."/>
        </authorList>
    </citation>
    <scope>NUCLEOTIDE SEQUENCE [LARGE SCALE GENOMIC DNA]</scope>
</reference>
<name>A0A2I0TJR1_LIMLA</name>
<dbReference type="Proteomes" id="UP000233556">
    <property type="component" value="Unassembled WGS sequence"/>
</dbReference>
<evidence type="ECO:0000313" key="4">
    <source>
        <dbReference type="Proteomes" id="UP000233556"/>
    </source>
</evidence>
<dbReference type="OrthoDB" id="9384695at2759"/>
<accession>A0A2I0TJR1</accession>
<evidence type="ECO:0000256" key="2">
    <source>
        <dbReference type="SAM" id="SignalP"/>
    </source>
</evidence>
<protein>
    <submittedName>
        <fullName evidence="3">Interleukin 3</fullName>
    </submittedName>
</protein>